<evidence type="ECO:0000256" key="2">
    <source>
        <dbReference type="ARBA" id="ARBA00022676"/>
    </source>
</evidence>
<dbReference type="RefSeq" id="WP_141161762.1">
    <property type="nucleotide sequence ID" value="NZ_VHQG01000001.1"/>
</dbReference>
<protein>
    <submittedName>
        <fullName evidence="5">Glycosyltransferase</fullName>
    </submittedName>
</protein>
<dbReference type="InterPro" id="IPR001173">
    <property type="entry name" value="Glyco_trans_2-like"/>
</dbReference>
<dbReference type="InterPro" id="IPR050834">
    <property type="entry name" value="Glycosyltransf_2"/>
</dbReference>
<keyword evidence="6" id="KW-1185">Reference proteome</keyword>
<dbReference type="PANTHER" id="PTHR43685">
    <property type="entry name" value="GLYCOSYLTRANSFERASE"/>
    <property type="match status" value="1"/>
</dbReference>
<evidence type="ECO:0000313" key="6">
    <source>
        <dbReference type="Proteomes" id="UP000316252"/>
    </source>
</evidence>
<evidence type="ECO:0000256" key="3">
    <source>
        <dbReference type="ARBA" id="ARBA00022679"/>
    </source>
</evidence>
<evidence type="ECO:0000313" key="5">
    <source>
        <dbReference type="EMBL" id="TPW77234.1"/>
    </source>
</evidence>
<name>A0A506XWF8_9MICO</name>
<dbReference type="Proteomes" id="UP000316252">
    <property type="component" value="Unassembled WGS sequence"/>
</dbReference>
<evidence type="ECO:0000256" key="1">
    <source>
        <dbReference type="ARBA" id="ARBA00006739"/>
    </source>
</evidence>
<dbReference type="PANTHER" id="PTHR43685:SF5">
    <property type="entry name" value="GLYCOSYLTRANSFERASE EPSE-RELATED"/>
    <property type="match status" value="1"/>
</dbReference>
<dbReference type="GO" id="GO:0016757">
    <property type="term" value="F:glycosyltransferase activity"/>
    <property type="evidence" value="ECO:0007669"/>
    <property type="project" value="UniProtKB-KW"/>
</dbReference>
<comment type="similarity">
    <text evidence="1">Belongs to the glycosyltransferase 2 family.</text>
</comment>
<accession>A0A506XWF8</accession>
<keyword evidence="3 5" id="KW-0808">Transferase</keyword>
<dbReference type="Gene3D" id="3.90.550.10">
    <property type="entry name" value="Spore Coat Polysaccharide Biosynthesis Protein SpsA, Chain A"/>
    <property type="match status" value="1"/>
</dbReference>
<dbReference type="Pfam" id="PF00535">
    <property type="entry name" value="Glycos_transf_2"/>
    <property type="match status" value="1"/>
</dbReference>
<dbReference type="InterPro" id="IPR029044">
    <property type="entry name" value="Nucleotide-diphossugar_trans"/>
</dbReference>
<organism evidence="5 6">
    <name type="scientific">Schumannella soli</name>
    <dbReference type="NCBI Taxonomy" id="2590779"/>
    <lineage>
        <taxon>Bacteria</taxon>
        <taxon>Bacillati</taxon>
        <taxon>Actinomycetota</taxon>
        <taxon>Actinomycetes</taxon>
        <taxon>Micrococcales</taxon>
        <taxon>Microbacteriaceae</taxon>
        <taxon>Schumannella</taxon>
    </lineage>
</organism>
<reference evidence="5 6" key="1">
    <citation type="submission" date="2019-06" db="EMBL/GenBank/DDBJ databases">
        <authorList>
            <person name="Li F."/>
        </authorList>
    </citation>
    <scope>NUCLEOTIDE SEQUENCE [LARGE SCALE GENOMIC DNA]</scope>
    <source>
        <strain evidence="5 6">10F1D-1</strain>
    </source>
</reference>
<sequence>MDDLPAFSLLLPIYRGDSAEHFRRAFLSSVEGQRLRPAEVVIVRDGPIPAALERELRVRIEASPVPVVVVELPENVGLARALTAGLSAAKHEVIARMDADDIAQPERFAVQLPLIASGLDLVGSAIDEFVEDGDVTRVIGRRTPPLRHDEISRRARLQSPFNHPSVVFRRGAVDAAGGYRDLPLMEDYWLFARMIQAGARTGNTAEALVLYRVDAGAYGRRGGLRLLRSELRLQCDLRRTGFTSRRQLVRNVLVRAGYRLVPQLVRRAAYRRVLVDRSVDHVVETPDGRT</sequence>
<comment type="caution">
    <text evidence="5">The sequence shown here is derived from an EMBL/GenBank/DDBJ whole genome shotgun (WGS) entry which is preliminary data.</text>
</comment>
<dbReference type="AlphaFoldDB" id="A0A506XWF8"/>
<keyword evidence="2" id="KW-0328">Glycosyltransferase</keyword>
<dbReference type="EMBL" id="VHQG01000001">
    <property type="protein sequence ID" value="TPW77234.1"/>
    <property type="molecule type" value="Genomic_DNA"/>
</dbReference>
<evidence type="ECO:0000259" key="4">
    <source>
        <dbReference type="Pfam" id="PF00535"/>
    </source>
</evidence>
<gene>
    <name evidence="5" type="ORF">FJ657_00545</name>
</gene>
<proteinExistence type="inferred from homology"/>
<feature type="domain" description="Glycosyltransferase 2-like" evidence="4">
    <location>
        <begin position="10"/>
        <end position="170"/>
    </location>
</feature>
<dbReference type="SUPFAM" id="SSF53448">
    <property type="entry name" value="Nucleotide-diphospho-sugar transferases"/>
    <property type="match status" value="1"/>
</dbReference>
<dbReference type="OrthoDB" id="7665907at2"/>